<keyword evidence="2" id="KW-1185">Reference proteome</keyword>
<sequence>MTGVTTAMTDALRALEQAIAPPRPGTPVGNWRWSVRQRLTGVREALVIEDAGIDNTWLAARTGTALRERHTLVSRVVSLGSDVLDRPDMDRLRLELRRLVTDLNHHLQHLNDLAYDDVELELGGED</sequence>
<reference evidence="1 2" key="1">
    <citation type="submission" date="2024-07" db="EMBL/GenBank/DDBJ databases">
        <authorList>
            <person name="Lee S."/>
            <person name="Kang M."/>
        </authorList>
    </citation>
    <scope>NUCLEOTIDE SEQUENCE [LARGE SCALE GENOMIC DNA]</scope>
    <source>
        <strain evidence="1 2">DS6</strain>
    </source>
</reference>
<comment type="caution">
    <text evidence="1">The sequence shown here is derived from an EMBL/GenBank/DDBJ whole genome shotgun (WGS) entry which is preliminary data.</text>
</comment>
<evidence type="ECO:0000313" key="1">
    <source>
        <dbReference type="EMBL" id="MEX0426156.1"/>
    </source>
</evidence>
<accession>A0ABV3ST95</accession>
<dbReference type="EMBL" id="JBFPJR010000001">
    <property type="protein sequence ID" value="MEX0426156.1"/>
    <property type="molecule type" value="Genomic_DNA"/>
</dbReference>
<protein>
    <recommendedName>
        <fullName evidence="3">DUF4254 domain-containing protein</fullName>
    </recommendedName>
</protein>
<dbReference type="RefSeq" id="WP_367990812.1">
    <property type="nucleotide sequence ID" value="NZ_JBFPJR010000001.1"/>
</dbReference>
<evidence type="ECO:0000313" key="2">
    <source>
        <dbReference type="Proteomes" id="UP001556631"/>
    </source>
</evidence>
<organism evidence="1 2">
    <name type="scientific">Nocardioides eburneus</name>
    <dbReference type="NCBI Taxonomy" id="3231482"/>
    <lineage>
        <taxon>Bacteria</taxon>
        <taxon>Bacillati</taxon>
        <taxon>Actinomycetota</taxon>
        <taxon>Actinomycetes</taxon>
        <taxon>Propionibacteriales</taxon>
        <taxon>Nocardioidaceae</taxon>
        <taxon>Nocardioides</taxon>
    </lineage>
</organism>
<dbReference type="Proteomes" id="UP001556631">
    <property type="component" value="Unassembled WGS sequence"/>
</dbReference>
<name>A0ABV3ST95_9ACTN</name>
<evidence type="ECO:0008006" key="3">
    <source>
        <dbReference type="Google" id="ProtNLM"/>
    </source>
</evidence>
<gene>
    <name evidence="1" type="ORF">AB3X52_00890</name>
</gene>
<proteinExistence type="predicted"/>